<dbReference type="AlphaFoldDB" id="A0A3B0TT24"/>
<dbReference type="InterPro" id="IPR018873">
    <property type="entry name" value="KilA-N_DNA-bd_domain"/>
</dbReference>
<evidence type="ECO:0000313" key="2">
    <source>
        <dbReference type="EMBL" id="VAW15389.1"/>
    </source>
</evidence>
<dbReference type="Pfam" id="PF10543">
    <property type="entry name" value="ORF6N"/>
    <property type="match status" value="1"/>
</dbReference>
<evidence type="ECO:0000259" key="1">
    <source>
        <dbReference type="Pfam" id="PF10543"/>
    </source>
</evidence>
<gene>
    <name evidence="2" type="ORF">MNBD_BACTEROID05-1079</name>
</gene>
<organism evidence="2">
    <name type="scientific">hydrothermal vent metagenome</name>
    <dbReference type="NCBI Taxonomy" id="652676"/>
    <lineage>
        <taxon>unclassified sequences</taxon>
        <taxon>metagenomes</taxon>
        <taxon>ecological metagenomes</taxon>
    </lineage>
</organism>
<proteinExistence type="predicted"/>
<reference evidence="2" key="1">
    <citation type="submission" date="2018-06" db="EMBL/GenBank/DDBJ databases">
        <authorList>
            <person name="Zhirakovskaya E."/>
        </authorList>
    </citation>
    <scope>NUCLEOTIDE SEQUENCE</scope>
</reference>
<sequence>MVKKKKNSTRNSNLIPQERIESKIVLIRGLKVMLDSDLAELYDVPTKRLKEQVRRNIRRFPDDFMMELNLNEIEALASRSQFATLKKGQNIKYPPFAFTEQGVSMLSSVLNSDRAIDVNILIMRSFAKLRELMLSHKDLSYKIADLERKSKKHDQSIKAIFQAIRKLLEEPVRPKNPIGFHVK</sequence>
<name>A0A3B0TT24_9ZZZZ</name>
<dbReference type="EMBL" id="UOEN01000265">
    <property type="protein sequence ID" value="VAW15389.1"/>
    <property type="molecule type" value="Genomic_DNA"/>
</dbReference>
<protein>
    <recommendedName>
        <fullName evidence="1">KilA-N DNA-binding domain-containing protein</fullName>
    </recommendedName>
</protein>
<accession>A0A3B0TT24</accession>
<feature type="domain" description="KilA-N DNA-binding" evidence="1">
    <location>
        <begin position="22"/>
        <end position="109"/>
    </location>
</feature>